<name>A0A4U5P1J4_STECR</name>
<feature type="compositionally biased region" description="Basic and acidic residues" evidence="1">
    <location>
        <begin position="31"/>
        <end position="45"/>
    </location>
</feature>
<evidence type="ECO:0000313" key="2">
    <source>
        <dbReference type="EMBL" id="TKR89867.1"/>
    </source>
</evidence>
<gene>
    <name evidence="2" type="ORF">L596_013907</name>
</gene>
<reference evidence="2 3" key="2">
    <citation type="journal article" date="2019" name="G3 (Bethesda)">
        <title>Hybrid Assembly of the Genome of the Entomopathogenic Nematode Steinernema carpocapsae Identifies the X-Chromosome.</title>
        <authorList>
            <person name="Serra L."/>
            <person name="Macchietto M."/>
            <person name="Macias-Munoz A."/>
            <person name="McGill C.J."/>
            <person name="Rodriguez I.M."/>
            <person name="Rodriguez B."/>
            <person name="Murad R."/>
            <person name="Mortazavi A."/>
        </authorList>
    </citation>
    <scope>NUCLEOTIDE SEQUENCE [LARGE SCALE GENOMIC DNA]</scope>
    <source>
        <strain evidence="2 3">ALL</strain>
    </source>
</reference>
<proteinExistence type="predicted"/>
<comment type="caution">
    <text evidence="2">The sequence shown here is derived from an EMBL/GenBank/DDBJ whole genome shotgun (WGS) entry which is preliminary data.</text>
</comment>
<sequence>MLWNDSQIAVQVALAQLFFVVVTLTSCSRKKDTTNETSIEKDRVKAVKSVPVSPQANMSENDLKRQSSPSKGEIINDTFVSARAEQSIKANMSEDDFKGPSKEEITNDKISMAESKRPQTTQDISKTEGKEKKKKDKKLPPKPKISPGRKVEEKTSGVSITKDGIDTRLLMESTAAASNNSMKTQETKEDATNLTKLTSASQARTSTASGSRTNKGDVDHTQNSPSSKAKLKR</sequence>
<protein>
    <submittedName>
        <fullName evidence="2">Uncharacterized protein</fullName>
    </submittedName>
</protein>
<feature type="compositionally biased region" description="Low complexity" evidence="1">
    <location>
        <begin position="198"/>
        <end position="213"/>
    </location>
</feature>
<feature type="region of interest" description="Disordered" evidence="1">
    <location>
        <begin position="90"/>
        <end position="233"/>
    </location>
</feature>
<keyword evidence="3" id="KW-1185">Reference proteome</keyword>
<reference evidence="2 3" key="1">
    <citation type="journal article" date="2015" name="Genome Biol.">
        <title>Comparative genomics of Steinernema reveals deeply conserved gene regulatory networks.</title>
        <authorList>
            <person name="Dillman A.R."/>
            <person name="Macchietto M."/>
            <person name="Porter C.F."/>
            <person name="Rogers A."/>
            <person name="Williams B."/>
            <person name="Antoshechkin I."/>
            <person name="Lee M.M."/>
            <person name="Goodwin Z."/>
            <person name="Lu X."/>
            <person name="Lewis E.E."/>
            <person name="Goodrich-Blair H."/>
            <person name="Stock S.P."/>
            <person name="Adams B.J."/>
            <person name="Sternberg P.W."/>
            <person name="Mortazavi A."/>
        </authorList>
    </citation>
    <scope>NUCLEOTIDE SEQUENCE [LARGE SCALE GENOMIC DNA]</scope>
    <source>
        <strain evidence="2 3">ALL</strain>
    </source>
</reference>
<accession>A0A4U5P1J4</accession>
<feature type="compositionally biased region" description="Basic and acidic residues" evidence="1">
    <location>
        <begin position="95"/>
        <end position="107"/>
    </location>
</feature>
<feature type="compositionally biased region" description="Polar residues" evidence="1">
    <location>
        <begin position="175"/>
        <end position="184"/>
    </location>
</feature>
<feature type="compositionally biased region" description="Polar residues" evidence="1">
    <location>
        <begin position="52"/>
        <end position="70"/>
    </location>
</feature>
<feature type="region of interest" description="Disordered" evidence="1">
    <location>
        <begin position="31"/>
        <end position="73"/>
    </location>
</feature>
<dbReference type="EMBL" id="AZBU02000003">
    <property type="protein sequence ID" value="TKR89867.1"/>
    <property type="molecule type" value="Genomic_DNA"/>
</dbReference>
<feature type="compositionally biased region" description="Basic residues" evidence="1">
    <location>
        <begin position="132"/>
        <end position="141"/>
    </location>
</feature>
<dbReference type="AlphaFoldDB" id="A0A4U5P1J4"/>
<organism evidence="2 3">
    <name type="scientific">Steinernema carpocapsae</name>
    <name type="common">Entomopathogenic nematode</name>
    <dbReference type="NCBI Taxonomy" id="34508"/>
    <lineage>
        <taxon>Eukaryota</taxon>
        <taxon>Metazoa</taxon>
        <taxon>Ecdysozoa</taxon>
        <taxon>Nematoda</taxon>
        <taxon>Chromadorea</taxon>
        <taxon>Rhabditida</taxon>
        <taxon>Tylenchina</taxon>
        <taxon>Panagrolaimomorpha</taxon>
        <taxon>Strongyloidoidea</taxon>
        <taxon>Steinernematidae</taxon>
        <taxon>Steinernema</taxon>
    </lineage>
</organism>
<dbReference type="Proteomes" id="UP000298663">
    <property type="component" value="Unassembled WGS sequence"/>
</dbReference>
<evidence type="ECO:0000313" key="3">
    <source>
        <dbReference type="Proteomes" id="UP000298663"/>
    </source>
</evidence>
<evidence type="ECO:0000256" key="1">
    <source>
        <dbReference type="SAM" id="MobiDB-lite"/>
    </source>
</evidence>